<dbReference type="GO" id="GO:0042645">
    <property type="term" value="C:mitochondrial nucleoid"/>
    <property type="evidence" value="ECO:0007669"/>
    <property type="project" value="TreeGrafter"/>
</dbReference>
<dbReference type="InterPro" id="IPR011344">
    <property type="entry name" value="ssDNA-bd"/>
</dbReference>
<dbReference type="Pfam" id="PF00436">
    <property type="entry name" value="SSB"/>
    <property type="match status" value="1"/>
</dbReference>
<dbReference type="Proteomes" id="UP001153712">
    <property type="component" value="Chromosome 2"/>
</dbReference>
<dbReference type="GO" id="GO:0006264">
    <property type="term" value="P:mitochondrial DNA replication"/>
    <property type="evidence" value="ECO:0007669"/>
    <property type="project" value="TreeGrafter"/>
</dbReference>
<dbReference type="CDD" id="cd04496">
    <property type="entry name" value="SSB_OBF"/>
    <property type="match status" value="1"/>
</dbReference>
<evidence type="ECO:0000313" key="4">
    <source>
        <dbReference type="Proteomes" id="UP001153712"/>
    </source>
</evidence>
<sequence>MLSRTCLKLFSGSNYQKSSVALCAIRNNSSVQQEPARVEKTINSVQLLGRVGADPQQKGSDERPVVVFSMATHTNYRYESGEFMQRTEWHKIICFKPGLRDSILNYLKKGQRVLVTGRISYGEIKNDDGTSKTTTSIAAEDIVFFNSQS</sequence>
<dbReference type="PANTHER" id="PTHR10302:SF0">
    <property type="entry name" value="SINGLE-STRANDED DNA-BINDING PROTEIN, MITOCHONDRIAL"/>
    <property type="match status" value="1"/>
</dbReference>
<keyword evidence="4" id="KW-1185">Reference proteome</keyword>
<dbReference type="SUPFAM" id="SSF50249">
    <property type="entry name" value="Nucleic acid-binding proteins"/>
    <property type="match status" value="1"/>
</dbReference>
<name>A0A9N9TQT3_PHYSR</name>
<dbReference type="AlphaFoldDB" id="A0A9N9TQT3"/>
<dbReference type="InterPro" id="IPR000424">
    <property type="entry name" value="Primosome_PriB/ssb"/>
</dbReference>
<evidence type="ECO:0000256" key="1">
    <source>
        <dbReference type="ARBA" id="ARBA00023125"/>
    </source>
</evidence>
<organism evidence="3 4">
    <name type="scientific">Phyllotreta striolata</name>
    <name type="common">Striped flea beetle</name>
    <name type="synonym">Crioceris striolata</name>
    <dbReference type="NCBI Taxonomy" id="444603"/>
    <lineage>
        <taxon>Eukaryota</taxon>
        <taxon>Metazoa</taxon>
        <taxon>Ecdysozoa</taxon>
        <taxon>Arthropoda</taxon>
        <taxon>Hexapoda</taxon>
        <taxon>Insecta</taxon>
        <taxon>Pterygota</taxon>
        <taxon>Neoptera</taxon>
        <taxon>Endopterygota</taxon>
        <taxon>Coleoptera</taxon>
        <taxon>Polyphaga</taxon>
        <taxon>Cucujiformia</taxon>
        <taxon>Chrysomeloidea</taxon>
        <taxon>Chrysomelidae</taxon>
        <taxon>Galerucinae</taxon>
        <taxon>Alticini</taxon>
        <taxon>Phyllotreta</taxon>
    </lineage>
</organism>
<evidence type="ECO:0000256" key="2">
    <source>
        <dbReference type="PROSITE-ProRule" id="PRU00252"/>
    </source>
</evidence>
<dbReference type="OrthoDB" id="1078367at2759"/>
<dbReference type="FunFam" id="2.40.50.140:FF:000269">
    <property type="entry name" value="Single-stranded DNA-binding protein"/>
    <property type="match status" value="1"/>
</dbReference>
<dbReference type="HAMAP" id="MF_00984">
    <property type="entry name" value="SSB"/>
    <property type="match status" value="1"/>
</dbReference>
<dbReference type="GO" id="GO:0003697">
    <property type="term" value="F:single-stranded DNA binding"/>
    <property type="evidence" value="ECO:0007669"/>
    <property type="project" value="InterPro"/>
</dbReference>
<dbReference type="Gene3D" id="2.40.50.140">
    <property type="entry name" value="Nucleic acid-binding proteins"/>
    <property type="match status" value="1"/>
</dbReference>
<keyword evidence="1 2" id="KW-0238">DNA-binding</keyword>
<evidence type="ECO:0000313" key="3">
    <source>
        <dbReference type="EMBL" id="CAG9858642.1"/>
    </source>
</evidence>
<dbReference type="EMBL" id="OU900095">
    <property type="protein sequence ID" value="CAG9858642.1"/>
    <property type="molecule type" value="Genomic_DNA"/>
</dbReference>
<accession>A0A9N9TQT3</accession>
<dbReference type="PANTHER" id="PTHR10302">
    <property type="entry name" value="SINGLE-STRANDED DNA-BINDING PROTEIN"/>
    <property type="match status" value="1"/>
</dbReference>
<dbReference type="InterPro" id="IPR012340">
    <property type="entry name" value="NA-bd_OB-fold"/>
</dbReference>
<dbReference type="PROSITE" id="PS50935">
    <property type="entry name" value="SSB"/>
    <property type="match status" value="1"/>
</dbReference>
<protein>
    <recommendedName>
        <fullName evidence="5">Single-stranded DNA-binding protein, mitochondrial</fullName>
    </recommendedName>
</protein>
<evidence type="ECO:0008006" key="5">
    <source>
        <dbReference type="Google" id="ProtNLM"/>
    </source>
</evidence>
<dbReference type="NCBIfam" id="TIGR00621">
    <property type="entry name" value="ssb"/>
    <property type="match status" value="1"/>
</dbReference>
<proteinExistence type="inferred from homology"/>
<gene>
    <name evidence="3" type="ORF">PHYEVI_LOCUS5031</name>
</gene>
<reference evidence="3" key="1">
    <citation type="submission" date="2022-01" db="EMBL/GenBank/DDBJ databases">
        <authorList>
            <person name="King R."/>
        </authorList>
    </citation>
    <scope>NUCLEOTIDE SEQUENCE</scope>
</reference>